<dbReference type="AlphaFoldDB" id="A0A5C8NVR9"/>
<dbReference type="EMBL" id="VDUY01000004">
    <property type="protein sequence ID" value="TXL65308.1"/>
    <property type="molecule type" value="Genomic_DNA"/>
</dbReference>
<dbReference type="InterPro" id="IPR014757">
    <property type="entry name" value="Tscrpt_reg_IclR_C"/>
</dbReference>
<dbReference type="InterPro" id="IPR029016">
    <property type="entry name" value="GAF-like_dom_sf"/>
</dbReference>
<accession>A0A5C8NVR9</accession>
<dbReference type="SUPFAM" id="SSF46785">
    <property type="entry name" value="Winged helix' DNA-binding domain"/>
    <property type="match status" value="1"/>
</dbReference>
<evidence type="ECO:0000313" key="6">
    <source>
        <dbReference type="EMBL" id="TXL65308.1"/>
    </source>
</evidence>
<protein>
    <submittedName>
        <fullName evidence="6">IclR family transcriptional regulator</fullName>
    </submittedName>
</protein>
<dbReference type="InterPro" id="IPR036390">
    <property type="entry name" value="WH_DNA-bd_sf"/>
</dbReference>
<dbReference type="SUPFAM" id="SSF55781">
    <property type="entry name" value="GAF domain-like"/>
    <property type="match status" value="1"/>
</dbReference>
<dbReference type="Pfam" id="PF01614">
    <property type="entry name" value="IclR_C"/>
    <property type="match status" value="1"/>
</dbReference>
<organism evidence="6 7">
    <name type="scientific">Zeimonas arvi</name>
    <dbReference type="NCBI Taxonomy" id="2498847"/>
    <lineage>
        <taxon>Bacteria</taxon>
        <taxon>Pseudomonadati</taxon>
        <taxon>Pseudomonadota</taxon>
        <taxon>Betaproteobacteria</taxon>
        <taxon>Burkholderiales</taxon>
        <taxon>Burkholderiaceae</taxon>
        <taxon>Zeimonas</taxon>
    </lineage>
</organism>
<keyword evidence="1" id="KW-0805">Transcription regulation</keyword>
<dbReference type="InterPro" id="IPR036388">
    <property type="entry name" value="WH-like_DNA-bd_sf"/>
</dbReference>
<keyword evidence="2" id="KW-0238">DNA-binding</keyword>
<keyword evidence="7" id="KW-1185">Reference proteome</keyword>
<dbReference type="Gene3D" id="1.10.10.10">
    <property type="entry name" value="Winged helix-like DNA-binding domain superfamily/Winged helix DNA-binding domain"/>
    <property type="match status" value="1"/>
</dbReference>
<dbReference type="GO" id="GO:0003677">
    <property type="term" value="F:DNA binding"/>
    <property type="evidence" value="ECO:0007669"/>
    <property type="project" value="UniProtKB-KW"/>
</dbReference>
<reference evidence="6 7" key="1">
    <citation type="submission" date="2019-06" db="EMBL/GenBank/DDBJ databases">
        <title>Quisquiliibacterium sp. nov., isolated from a maize field.</title>
        <authorList>
            <person name="Lin S.-Y."/>
            <person name="Tsai C.-F."/>
            <person name="Young C.-C."/>
        </authorList>
    </citation>
    <scope>NUCLEOTIDE SEQUENCE [LARGE SCALE GENOMIC DNA]</scope>
    <source>
        <strain evidence="6 7">CC-CFT501</strain>
    </source>
</reference>
<evidence type="ECO:0000256" key="1">
    <source>
        <dbReference type="ARBA" id="ARBA00023015"/>
    </source>
</evidence>
<dbReference type="InterPro" id="IPR050707">
    <property type="entry name" value="HTH_MetabolicPath_Reg"/>
</dbReference>
<dbReference type="PROSITE" id="PS51077">
    <property type="entry name" value="HTH_ICLR"/>
    <property type="match status" value="1"/>
</dbReference>
<comment type="caution">
    <text evidence="6">The sequence shown here is derived from an EMBL/GenBank/DDBJ whole genome shotgun (WGS) entry which is preliminary data.</text>
</comment>
<dbReference type="PANTHER" id="PTHR30136">
    <property type="entry name" value="HELIX-TURN-HELIX TRANSCRIPTIONAL REGULATOR, ICLR FAMILY"/>
    <property type="match status" value="1"/>
</dbReference>
<evidence type="ECO:0000259" key="5">
    <source>
        <dbReference type="PROSITE" id="PS51078"/>
    </source>
</evidence>
<dbReference type="PANTHER" id="PTHR30136:SF33">
    <property type="entry name" value="TRANSCRIPTIONAL REGULATORY PROTEIN"/>
    <property type="match status" value="1"/>
</dbReference>
<dbReference type="RefSeq" id="WP_147704503.1">
    <property type="nucleotide sequence ID" value="NZ_VDUY01000004.1"/>
</dbReference>
<sequence>MAHEKAPVPGLVEPNELSGDRQFSTSIYRGLQVLRAFTPSDVSLSHRDLCERTGLPKATVSRITHTLTMLGYMARTAEQRYALGAGVLSLGYPMLAGMRIRQIARPWLERLAAETGGTANLGMRDRLSVVYVDSCRADRSNLFRPDIGTTAPLLATSIGRALLLGSGASERTAVLNRLRVAARERFETDRALWEVDRDAFPERHYCWSRGDWRPGVHAVAAPIRQRLQAETMAVNCTWAAEPKRRLQDAREIAAKLLETIRRIERACLDEA</sequence>
<evidence type="ECO:0000256" key="2">
    <source>
        <dbReference type="ARBA" id="ARBA00023125"/>
    </source>
</evidence>
<dbReference type="OrthoDB" id="5401369at2"/>
<dbReference type="GO" id="GO:0045892">
    <property type="term" value="P:negative regulation of DNA-templated transcription"/>
    <property type="evidence" value="ECO:0007669"/>
    <property type="project" value="TreeGrafter"/>
</dbReference>
<dbReference type="Pfam" id="PF09339">
    <property type="entry name" value="HTH_IclR"/>
    <property type="match status" value="1"/>
</dbReference>
<evidence type="ECO:0000256" key="3">
    <source>
        <dbReference type="ARBA" id="ARBA00023163"/>
    </source>
</evidence>
<dbReference type="InterPro" id="IPR005471">
    <property type="entry name" value="Tscrpt_reg_IclR_N"/>
</dbReference>
<dbReference type="Gene3D" id="3.30.450.40">
    <property type="match status" value="1"/>
</dbReference>
<dbReference type="GO" id="GO:0003700">
    <property type="term" value="F:DNA-binding transcription factor activity"/>
    <property type="evidence" value="ECO:0007669"/>
    <property type="project" value="TreeGrafter"/>
</dbReference>
<dbReference type="Proteomes" id="UP000321548">
    <property type="component" value="Unassembled WGS sequence"/>
</dbReference>
<evidence type="ECO:0000313" key="7">
    <source>
        <dbReference type="Proteomes" id="UP000321548"/>
    </source>
</evidence>
<gene>
    <name evidence="6" type="ORF">FHP08_10975</name>
</gene>
<dbReference type="SMART" id="SM00346">
    <property type="entry name" value="HTH_ICLR"/>
    <property type="match status" value="1"/>
</dbReference>
<proteinExistence type="predicted"/>
<dbReference type="PROSITE" id="PS51078">
    <property type="entry name" value="ICLR_ED"/>
    <property type="match status" value="1"/>
</dbReference>
<feature type="domain" description="IclR-ED" evidence="5">
    <location>
        <begin position="86"/>
        <end position="269"/>
    </location>
</feature>
<keyword evidence="3" id="KW-0804">Transcription</keyword>
<name>A0A5C8NVR9_9BURK</name>
<feature type="domain" description="HTH iclR-type" evidence="4">
    <location>
        <begin position="24"/>
        <end position="85"/>
    </location>
</feature>
<evidence type="ECO:0000259" key="4">
    <source>
        <dbReference type="PROSITE" id="PS51077"/>
    </source>
</evidence>